<feature type="non-terminal residue" evidence="1">
    <location>
        <position position="119"/>
    </location>
</feature>
<evidence type="ECO:0000313" key="1">
    <source>
        <dbReference type="EMBL" id="CAH9050141.1"/>
    </source>
</evidence>
<sequence length="119" mass="12986">MVTAGHRQQLRCRSSTSPPQVCVPLSLSPTTRATRIPPCPPFMIGAVAKWGCFRHDEGVSGSTIFRVSIPKQAPFFPKIDNFILGGEIEGREIGLDEVLVSPGKILAFSFGEHHRNMGL</sequence>
<dbReference type="Proteomes" id="UP001152484">
    <property type="component" value="Unassembled WGS sequence"/>
</dbReference>
<name>A0A9P0VVV5_CUSEU</name>
<organism evidence="1 2">
    <name type="scientific">Cuscuta europaea</name>
    <name type="common">European dodder</name>
    <dbReference type="NCBI Taxonomy" id="41803"/>
    <lineage>
        <taxon>Eukaryota</taxon>
        <taxon>Viridiplantae</taxon>
        <taxon>Streptophyta</taxon>
        <taxon>Embryophyta</taxon>
        <taxon>Tracheophyta</taxon>
        <taxon>Spermatophyta</taxon>
        <taxon>Magnoliopsida</taxon>
        <taxon>eudicotyledons</taxon>
        <taxon>Gunneridae</taxon>
        <taxon>Pentapetalae</taxon>
        <taxon>asterids</taxon>
        <taxon>lamiids</taxon>
        <taxon>Solanales</taxon>
        <taxon>Convolvulaceae</taxon>
        <taxon>Cuscuteae</taxon>
        <taxon>Cuscuta</taxon>
        <taxon>Cuscuta subgen. Cuscuta</taxon>
    </lineage>
</organism>
<dbReference type="AlphaFoldDB" id="A0A9P0VVV5"/>
<reference evidence="1" key="1">
    <citation type="submission" date="2022-07" db="EMBL/GenBank/DDBJ databases">
        <authorList>
            <person name="Macas J."/>
            <person name="Novak P."/>
            <person name="Neumann P."/>
        </authorList>
    </citation>
    <scope>NUCLEOTIDE SEQUENCE</scope>
</reference>
<comment type="caution">
    <text evidence="1">The sequence shown here is derived from an EMBL/GenBank/DDBJ whole genome shotgun (WGS) entry which is preliminary data.</text>
</comment>
<keyword evidence="2" id="KW-1185">Reference proteome</keyword>
<accession>A0A9P0VVV5</accession>
<protein>
    <submittedName>
        <fullName evidence="1">Uncharacterized protein</fullName>
    </submittedName>
</protein>
<gene>
    <name evidence="1" type="ORF">CEURO_LOCUS15</name>
</gene>
<proteinExistence type="predicted"/>
<dbReference type="EMBL" id="CAMAPE010000001">
    <property type="protein sequence ID" value="CAH9050141.1"/>
    <property type="molecule type" value="Genomic_DNA"/>
</dbReference>
<evidence type="ECO:0000313" key="2">
    <source>
        <dbReference type="Proteomes" id="UP001152484"/>
    </source>
</evidence>